<dbReference type="GO" id="GO:0016705">
    <property type="term" value="F:oxidoreductase activity, acting on paired donors, with incorporation or reduction of molecular oxygen"/>
    <property type="evidence" value="ECO:0007669"/>
    <property type="project" value="InterPro"/>
</dbReference>
<dbReference type="PANTHER" id="PTHR24305">
    <property type="entry name" value="CYTOCHROME P450"/>
    <property type="match status" value="1"/>
</dbReference>
<feature type="region of interest" description="Disordered" evidence="5">
    <location>
        <begin position="433"/>
        <end position="452"/>
    </location>
</feature>
<dbReference type="GO" id="GO:0020037">
    <property type="term" value="F:heme binding"/>
    <property type="evidence" value="ECO:0007669"/>
    <property type="project" value="InterPro"/>
</dbReference>
<evidence type="ECO:0000256" key="2">
    <source>
        <dbReference type="ARBA" id="ARBA00010617"/>
    </source>
</evidence>
<evidence type="ECO:0000313" key="8">
    <source>
        <dbReference type="Proteomes" id="UP001438707"/>
    </source>
</evidence>
<proteinExistence type="inferred from homology"/>
<sequence length="667" mass="73037">MAVVSAVLLVLLLRPTLRAAVAELRIWLAWSKLPHTPTPWGFSGDLPQATSFERHRYYPAWTKQLGGIFGIRLGPICNVMICDPELAQPIFEEGKASLYTPIQAMFNHNVPSLFTLPPPEYYRAVRKAVAPAFNSSNLREGFDRLANLMPAVISHLRSVGPEKNVDLHNIAGHVTMDAISLSIFNEDLGGAQKLALGVRPDYAALVDPAIKGVLDTLAIPWMRHLTFIPAMAQLKRDLKLLHEEQKRMVARLQNCKPAASSLGGHLLALKDPATGRPLTDAQLEAELVTFFFAGYDTSNAAISWTLGLLAAHADVQQKVASELEGLGLRATPTQPQPRRLTWEDLSHLDYLRKVIKESLRMYTVAAGGTIRTLGKPLRLGPHDIPAGTIVQVPFHGIHRNPAVWDQPDDFLPDRWDEPDAEYCKARTGMKTSSKDSDLDSIGGSGVLHQGKGGEKAGKVRRFMPFSYGPRSCVGQNLANLTMMTFVATVCAHFHLQLAPEIGDKQGIEDAALTNLTMQPKDGMLLRLQVTSAVVGRKVSAFSKVTISVQATGLRMGPELLLCQQGEESSRSCCCLSTTQLPGMPTLQEVIAAMSLVPETAEKLKTWLTQSEQGWKLNEAADETFYTLCDDDLKSAELNLWERRLVLSELQLKSGARAQRAAGAPASS</sequence>
<dbReference type="PROSITE" id="PS00086">
    <property type="entry name" value="CYTOCHROME_P450"/>
    <property type="match status" value="1"/>
</dbReference>
<feature type="chain" id="PRO_5043497753" description="Cytochrome P450" evidence="6">
    <location>
        <begin position="20"/>
        <end position="667"/>
    </location>
</feature>
<name>A0AAW1QVF4_9CHLO</name>
<evidence type="ECO:0000256" key="1">
    <source>
        <dbReference type="ARBA" id="ARBA00001971"/>
    </source>
</evidence>
<keyword evidence="3 4" id="KW-0479">Metal-binding</keyword>
<dbReference type="GO" id="GO:0004497">
    <property type="term" value="F:monooxygenase activity"/>
    <property type="evidence" value="ECO:0007669"/>
    <property type="project" value="UniProtKB-KW"/>
</dbReference>
<keyword evidence="3 4" id="KW-0349">Heme</keyword>
<dbReference type="PRINTS" id="PR00385">
    <property type="entry name" value="P450"/>
</dbReference>
<gene>
    <name evidence="7" type="ORF">WJX74_002715</name>
</gene>
<keyword evidence="8" id="KW-1185">Reference proteome</keyword>
<dbReference type="CDD" id="cd00302">
    <property type="entry name" value="cytochrome_P450"/>
    <property type="match status" value="1"/>
</dbReference>
<dbReference type="Pfam" id="PF00067">
    <property type="entry name" value="p450"/>
    <property type="match status" value="1"/>
</dbReference>
<comment type="cofactor">
    <cofactor evidence="1 3">
        <name>heme</name>
        <dbReference type="ChEBI" id="CHEBI:30413"/>
    </cofactor>
</comment>
<reference evidence="7 8" key="1">
    <citation type="journal article" date="2024" name="Nat. Commun.">
        <title>Phylogenomics reveals the evolutionary origins of lichenization in chlorophyte algae.</title>
        <authorList>
            <person name="Puginier C."/>
            <person name="Libourel C."/>
            <person name="Otte J."/>
            <person name="Skaloud P."/>
            <person name="Haon M."/>
            <person name="Grisel S."/>
            <person name="Petersen M."/>
            <person name="Berrin J.G."/>
            <person name="Delaux P.M."/>
            <person name="Dal Grande F."/>
            <person name="Keller J."/>
        </authorList>
    </citation>
    <scope>NUCLEOTIDE SEQUENCE [LARGE SCALE GENOMIC DNA]</scope>
    <source>
        <strain evidence="7 8">SAG 2145</strain>
    </source>
</reference>
<evidence type="ECO:0000256" key="6">
    <source>
        <dbReference type="SAM" id="SignalP"/>
    </source>
</evidence>
<dbReference type="EMBL" id="JALJOS010000025">
    <property type="protein sequence ID" value="KAK9825238.1"/>
    <property type="molecule type" value="Genomic_DNA"/>
</dbReference>
<organism evidence="7 8">
    <name type="scientific">Apatococcus lobatus</name>
    <dbReference type="NCBI Taxonomy" id="904363"/>
    <lineage>
        <taxon>Eukaryota</taxon>
        <taxon>Viridiplantae</taxon>
        <taxon>Chlorophyta</taxon>
        <taxon>core chlorophytes</taxon>
        <taxon>Trebouxiophyceae</taxon>
        <taxon>Chlorellales</taxon>
        <taxon>Chlorellaceae</taxon>
        <taxon>Apatococcus</taxon>
    </lineage>
</organism>
<dbReference type="PRINTS" id="PR00463">
    <property type="entry name" value="EP450I"/>
</dbReference>
<feature type="binding site" description="axial binding residue" evidence="3">
    <location>
        <position position="472"/>
    </location>
    <ligand>
        <name>heme</name>
        <dbReference type="ChEBI" id="CHEBI:30413"/>
    </ligand>
    <ligandPart>
        <name>Fe</name>
        <dbReference type="ChEBI" id="CHEBI:18248"/>
    </ligandPart>
</feature>
<keyword evidence="3 4" id="KW-0408">Iron</keyword>
<comment type="similarity">
    <text evidence="2 4">Belongs to the cytochrome P450 family.</text>
</comment>
<evidence type="ECO:0000256" key="4">
    <source>
        <dbReference type="RuleBase" id="RU000461"/>
    </source>
</evidence>
<dbReference type="InterPro" id="IPR001128">
    <property type="entry name" value="Cyt_P450"/>
</dbReference>
<dbReference type="InterPro" id="IPR050121">
    <property type="entry name" value="Cytochrome_P450_monoxygenase"/>
</dbReference>
<keyword evidence="4" id="KW-0503">Monooxygenase</keyword>
<protein>
    <recommendedName>
        <fullName evidence="9">Cytochrome P450</fullName>
    </recommendedName>
</protein>
<dbReference type="InterPro" id="IPR017972">
    <property type="entry name" value="Cyt_P450_CS"/>
</dbReference>
<feature type="signal peptide" evidence="6">
    <location>
        <begin position="1"/>
        <end position="19"/>
    </location>
</feature>
<dbReference type="Proteomes" id="UP001438707">
    <property type="component" value="Unassembled WGS sequence"/>
</dbReference>
<dbReference type="AlphaFoldDB" id="A0AAW1QVF4"/>
<accession>A0AAW1QVF4</accession>
<evidence type="ECO:0008006" key="9">
    <source>
        <dbReference type="Google" id="ProtNLM"/>
    </source>
</evidence>
<dbReference type="GO" id="GO:0005506">
    <property type="term" value="F:iron ion binding"/>
    <property type="evidence" value="ECO:0007669"/>
    <property type="project" value="InterPro"/>
</dbReference>
<dbReference type="Gene3D" id="1.10.630.10">
    <property type="entry name" value="Cytochrome P450"/>
    <property type="match status" value="1"/>
</dbReference>
<keyword evidence="4" id="KW-0560">Oxidoreductase</keyword>
<evidence type="ECO:0000313" key="7">
    <source>
        <dbReference type="EMBL" id="KAK9825238.1"/>
    </source>
</evidence>
<dbReference type="InterPro" id="IPR036396">
    <property type="entry name" value="Cyt_P450_sf"/>
</dbReference>
<comment type="caution">
    <text evidence="7">The sequence shown here is derived from an EMBL/GenBank/DDBJ whole genome shotgun (WGS) entry which is preliminary data.</text>
</comment>
<evidence type="ECO:0000256" key="5">
    <source>
        <dbReference type="SAM" id="MobiDB-lite"/>
    </source>
</evidence>
<dbReference type="InterPro" id="IPR002401">
    <property type="entry name" value="Cyt_P450_E_grp-I"/>
</dbReference>
<evidence type="ECO:0000256" key="3">
    <source>
        <dbReference type="PIRSR" id="PIRSR602401-1"/>
    </source>
</evidence>
<dbReference type="PANTHER" id="PTHR24305:SF166">
    <property type="entry name" value="CYTOCHROME P450 12A4, MITOCHONDRIAL-RELATED"/>
    <property type="match status" value="1"/>
</dbReference>
<dbReference type="SUPFAM" id="SSF48264">
    <property type="entry name" value="Cytochrome P450"/>
    <property type="match status" value="1"/>
</dbReference>
<keyword evidence="6" id="KW-0732">Signal</keyword>